<organism evidence="8 9">
    <name type="scientific">Caerostris extrusa</name>
    <name type="common">Bark spider</name>
    <name type="synonym">Caerostris bankana</name>
    <dbReference type="NCBI Taxonomy" id="172846"/>
    <lineage>
        <taxon>Eukaryota</taxon>
        <taxon>Metazoa</taxon>
        <taxon>Ecdysozoa</taxon>
        <taxon>Arthropoda</taxon>
        <taxon>Chelicerata</taxon>
        <taxon>Arachnida</taxon>
        <taxon>Araneae</taxon>
        <taxon>Araneomorphae</taxon>
        <taxon>Entelegynae</taxon>
        <taxon>Araneoidea</taxon>
        <taxon>Araneidae</taxon>
        <taxon>Caerostris</taxon>
    </lineage>
</organism>
<dbReference type="GO" id="GO:0007166">
    <property type="term" value="P:cell surface receptor signaling pathway"/>
    <property type="evidence" value="ECO:0007669"/>
    <property type="project" value="InterPro"/>
</dbReference>
<keyword evidence="4 6" id="KW-0472">Membrane</keyword>
<sequence length="406" mass="46420">MIRITKSNFIAKVISVELFNGMCSSKCFDLYGKQFAKTVNSRNNSVSELLDSHHRSLHSRHWFHPVHHRPPSRSSSSAISIARKSTETHRWGALSEPAAVDCHIPFPVLLNVSYKHNFLTEQDVCVCLQEWLCRSVLVLQMYSGMASINWMFVEGLLLHSRVTVHIFKQDAPFKLYYSIGWGIPALCIGSWSWLMYMYHDTSCWSGYGDLPYIWIITGPMLAALLAVFTFQMAAQYVTTEIVFKIIVTEQAFSSSSGEQRVPGGHHSGAGDETTRQLLYGSEPSEVRPLRRTAPSEALPLAARTTRHQRESHQSDRLAVSSPRHPPPAVLHQPERQRKTRRGLHDCERLHKSPHRVFLSILYCFMNNDKILRKEKESSRDRRKPGRSQGKNTEDERDEEMKGLVFS</sequence>
<feature type="region of interest" description="Disordered" evidence="5">
    <location>
        <begin position="372"/>
        <end position="406"/>
    </location>
</feature>
<dbReference type="Gene3D" id="1.20.1070.10">
    <property type="entry name" value="Rhodopsin 7-helix transmembrane proteins"/>
    <property type="match status" value="1"/>
</dbReference>
<dbReference type="GO" id="GO:0007188">
    <property type="term" value="P:adenylate cyclase-modulating G protein-coupled receptor signaling pathway"/>
    <property type="evidence" value="ECO:0007669"/>
    <property type="project" value="TreeGrafter"/>
</dbReference>
<dbReference type="GO" id="GO:0008528">
    <property type="term" value="F:G protein-coupled peptide receptor activity"/>
    <property type="evidence" value="ECO:0007669"/>
    <property type="project" value="TreeGrafter"/>
</dbReference>
<dbReference type="InterPro" id="IPR000832">
    <property type="entry name" value="GPCR_2_secretin-like"/>
</dbReference>
<feature type="domain" description="G-protein coupled receptors family 2 profile 2" evidence="7">
    <location>
        <begin position="133"/>
        <end position="230"/>
    </location>
</feature>
<proteinExistence type="predicted"/>
<feature type="compositionally biased region" description="Basic and acidic residues" evidence="5">
    <location>
        <begin position="332"/>
        <end position="341"/>
    </location>
</feature>
<evidence type="ECO:0000256" key="1">
    <source>
        <dbReference type="ARBA" id="ARBA00004141"/>
    </source>
</evidence>
<reference evidence="8 9" key="1">
    <citation type="submission" date="2021-06" db="EMBL/GenBank/DDBJ databases">
        <title>Caerostris extrusa draft genome.</title>
        <authorList>
            <person name="Kono N."/>
            <person name="Arakawa K."/>
        </authorList>
    </citation>
    <scope>NUCLEOTIDE SEQUENCE [LARGE SCALE GENOMIC DNA]</scope>
</reference>
<keyword evidence="9" id="KW-1185">Reference proteome</keyword>
<feature type="region of interest" description="Disordered" evidence="5">
    <location>
        <begin position="281"/>
        <end position="341"/>
    </location>
</feature>
<comment type="subcellular location">
    <subcellularLocation>
        <location evidence="1">Membrane</location>
        <topology evidence="1">Multi-pass membrane protein</topology>
    </subcellularLocation>
</comment>
<keyword evidence="8" id="KW-0675">Receptor</keyword>
<dbReference type="EMBL" id="BPLR01014604">
    <property type="protein sequence ID" value="GIY69890.1"/>
    <property type="molecule type" value="Genomic_DNA"/>
</dbReference>
<evidence type="ECO:0000256" key="6">
    <source>
        <dbReference type="SAM" id="Phobius"/>
    </source>
</evidence>
<feature type="region of interest" description="Disordered" evidence="5">
    <location>
        <begin position="255"/>
        <end position="274"/>
    </location>
</feature>
<evidence type="ECO:0000256" key="4">
    <source>
        <dbReference type="ARBA" id="ARBA00023136"/>
    </source>
</evidence>
<dbReference type="InterPro" id="IPR017981">
    <property type="entry name" value="GPCR_2-like_7TM"/>
</dbReference>
<dbReference type="GO" id="GO:0005886">
    <property type="term" value="C:plasma membrane"/>
    <property type="evidence" value="ECO:0007669"/>
    <property type="project" value="TreeGrafter"/>
</dbReference>
<dbReference type="AlphaFoldDB" id="A0AAV4VIU8"/>
<dbReference type="PANTHER" id="PTHR45620">
    <property type="entry name" value="PDF RECEPTOR-LIKE PROTEIN-RELATED"/>
    <property type="match status" value="1"/>
</dbReference>
<dbReference type="PROSITE" id="PS50261">
    <property type="entry name" value="G_PROTEIN_RECEP_F2_4"/>
    <property type="match status" value="1"/>
</dbReference>
<evidence type="ECO:0000313" key="8">
    <source>
        <dbReference type="EMBL" id="GIY69890.1"/>
    </source>
</evidence>
<dbReference type="Pfam" id="PF00002">
    <property type="entry name" value="7tm_2"/>
    <property type="match status" value="1"/>
</dbReference>
<dbReference type="GO" id="GO:0017046">
    <property type="term" value="F:peptide hormone binding"/>
    <property type="evidence" value="ECO:0007669"/>
    <property type="project" value="TreeGrafter"/>
</dbReference>
<evidence type="ECO:0000256" key="2">
    <source>
        <dbReference type="ARBA" id="ARBA00022692"/>
    </source>
</evidence>
<dbReference type="PRINTS" id="PR00249">
    <property type="entry name" value="GPCRSECRETIN"/>
</dbReference>
<keyword evidence="3 6" id="KW-1133">Transmembrane helix</keyword>
<protein>
    <submittedName>
        <fullName evidence="8">PDF receptor</fullName>
    </submittedName>
</protein>
<dbReference type="InterPro" id="IPR050332">
    <property type="entry name" value="GPCR_2"/>
</dbReference>
<gene>
    <name evidence="8" type="primary">Pdfr</name>
    <name evidence="8" type="ORF">CEXT_323321</name>
</gene>
<comment type="caution">
    <text evidence="8">The sequence shown here is derived from an EMBL/GenBank/DDBJ whole genome shotgun (WGS) entry which is preliminary data.</text>
</comment>
<evidence type="ECO:0000256" key="5">
    <source>
        <dbReference type="SAM" id="MobiDB-lite"/>
    </source>
</evidence>
<evidence type="ECO:0000313" key="9">
    <source>
        <dbReference type="Proteomes" id="UP001054945"/>
    </source>
</evidence>
<keyword evidence="2 6" id="KW-0812">Transmembrane</keyword>
<accession>A0AAV4VIU8</accession>
<evidence type="ECO:0000259" key="7">
    <source>
        <dbReference type="PROSITE" id="PS50261"/>
    </source>
</evidence>
<feature type="transmembrane region" description="Helical" evidence="6">
    <location>
        <begin position="175"/>
        <end position="198"/>
    </location>
</feature>
<evidence type="ECO:0000256" key="3">
    <source>
        <dbReference type="ARBA" id="ARBA00022989"/>
    </source>
</evidence>
<dbReference type="Proteomes" id="UP001054945">
    <property type="component" value="Unassembled WGS sequence"/>
</dbReference>
<feature type="transmembrane region" description="Helical" evidence="6">
    <location>
        <begin position="210"/>
        <end position="230"/>
    </location>
</feature>
<name>A0AAV4VIU8_CAEEX</name>
<dbReference type="PANTHER" id="PTHR45620:SF15">
    <property type="entry name" value="DIURETIC HORMONE 44 RECEPTOR 1-RELATED"/>
    <property type="match status" value="1"/>
</dbReference>